<dbReference type="AlphaFoldDB" id="A0A8J3QPJ3"/>
<name>A0A8J3QPJ3_9ACTN</name>
<feature type="transmembrane region" description="Helical" evidence="1">
    <location>
        <begin position="21"/>
        <end position="39"/>
    </location>
</feature>
<keyword evidence="1" id="KW-0812">Transmembrane</keyword>
<dbReference type="EMBL" id="BONZ01000013">
    <property type="protein sequence ID" value="GIH13385.1"/>
    <property type="molecule type" value="Genomic_DNA"/>
</dbReference>
<keyword evidence="1" id="KW-1133">Transmembrane helix</keyword>
<reference evidence="2" key="1">
    <citation type="submission" date="2021-01" db="EMBL/GenBank/DDBJ databases">
        <title>Whole genome shotgun sequence of Rugosimonospora africana NBRC 104875.</title>
        <authorList>
            <person name="Komaki H."/>
            <person name="Tamura T."/>
        </authorList>
    </citation>
    <scope>NUCLEOTIDE SEQUENCE</scope>
    <source>
        <strain evidence="2">NBRC 104875</strain>
    </source>
</reference>
<proteinExistence type="predicted"/>
<gene>
    <name evidence="2" type="ORF">Raf01_15570</name>
</gene>
<keyword evidence="3" id="KW-1185">Reference proteome</keyword>
<evidence type="ECO:0000256" key="1">
    <source>
        <dbReference type="SAM" id="Phobius"/>
    </source>
</evidence>
<organism evidence="2 3">
    <name type="scientific">Rugosimonospora africana</name>
    <dbReference type="NCBI Taxonomy" id="556532"/>
    <lineage>
        <taxon>Bacteria</taxon>
        <taxon>Bacillati</taxon>
        <taxon>Actinomycetota</taxon>
        <taxon>Actinomycetes</taxon>
        <taxon>Micromonosporales</taxon>
        <taxon>Micromonosporaceae</taxon>
        <taxon>Rugosimonospora</taxon>
    </lineage>
</organism>
<dbReference type="Proteomes" id="UP000642748">
    <property type="component" value="Unassembled WGS sequence"/>
</dbReference>
<protein>
    <submittedName>
        <fullName evidence="2">Uncharacterized protein</fullName>
    </submittedName>
</protein>
<sequence>MVTVDRHRRGSHEVTRKTADLTVRGLALVTLAATIGVLAWRWPTISRPVTLAVAVLVAIDRLTKRHR</sequence>
<evidence type="ECO:0000313" key="2">
    <source>
        <dbReference type="EMBL" id="GIH13385.1"/>
    </source>
</evidence>
<evidence type="ECO:0000313" key="3">
    <source>
        <dbReference type="Proteomes" id="UP000642748"/>
    </source>
</evidence>
<keyword evidence="1" id="KW-0472">Membrane</keyword>
<comment type="caution">
    <text evidence="2">The sequence shown here is derived from an EMBL/GenBank/DDBJ whole genome shotgun (WGS) entry which is preliminary data.</text>
</comment>
<accession>A0A8J3QPJ3</accession>